<evidence type="ECO:0000256" key="1">
    <source>
        <dbReference type="SAM" id="SignalP"/>
    </source>
</evidence>
<feature type="signal peptide" evidence="1">
    <location>
        <begin position="1"/>
        <end position="19"/>
    </location>
</feature>
<evidence type="ECO:0000313" key="2">
    <source>
        <dbReference type="EMBL" id="ETZ07093.1"/>
    </source>
</evidence>
<dbReference type="OrthoDB" id="9962362at2"/>
<feature type="chain" id="PRO_5004881302" evidence="1">
    <location>
        <begin position="20"/>
        <end position="108"/>
    </location>
</feature>
<keyword evidence="1" id="KW-0732">Signal</keyword>
<proteinExistence type="predicted"/>
<comment type="caution">
    <text evidence="2">The sequence shown here is derived from an EMBL/GenBank/DDBJ whole genome shotgun (WGS) entry which is preliminary data.</text>
</comment>
<accession>W6TDH3</accession>
<dbReference type="AlphaFoldDB" id="W6TDH3"/>
<keyword evidence="3" id="KW-1185">Reference proteome</keyword>
<evidence type="ECO:0000313" key="3">
    <source>
        <dbReference type="Proteomes" id="UP000019112"/>
    </source>
</evidence>
<gene>
    <name evidence="2" type="ORF">P618_200721</name>
</gene>
<dbReference type="RefSeq" id="WP_024161170.1">
    <property type="nucleotide sequence ID" value="NZ_AWTR02000065.1"/>
</dbReference>
<organism evidence="2 3">
    <name type="scientific">Holospora obtusa F1</name>
    <dbReference type="NCBI Taxonomy" id="1399147"/>
    <lineage>
        <taxon>Bacteria</taxon>
        <taxon>Pseudomonadati</taxon>
        <taxon>Pseudomonadota</taxon>
        <taxon>Alphaproteobacteria</taxon>
        <taxon>Holosporales</taxon>
        <taxon>Holosporaceae</taxon>
        <taxon>Holospora</taxon>
    </lineage>
</organism>
<dbReference type="Proteomes" id="UP000019112">
    <property type="component" value="Unassembled WGS sequence"/>
</dbReference>
<sequence length="108" mass="11955">MIFLFRFCLSVFAIFSFDAQCMKPFSNPIIAYREVKATKTLVDTHGAGCFSVVSQEFGKHKSAIMEFAFGASVLASRCPSAATMFLPIRKTDPVNVRIVNDVLLTKPI</sequence>
<name>W6TDH3_HOLOB</name>
<protein>
    <submittedName>
        <fullName evidence="2">Uncharacterized protein</fullName>
    </submittedName>
</protein>
<reference evidence="2 3" key="1">
    <citation type="journal article" date="2014" name="FEMS Microbiol. Lett.">
        <title>Draft genome sequences of three Holospora species (Holospora obtusa, Holospora undulata, and Holospora elegans), endonuclear symbiotic bacteria of the ciliate Paramecium caudatum.</title>
        <authorList>
            <person name="Dohra H."/>
            <person name="Tanaka K."/>
            <person name="Suzuki T."/>
            <person name="Fujishima M."/>
            <person name="Suzuki H."/>
        </authorList>
    </citation>
    <scope>NUCLEOTIDE SEQUENCE [LARGE SCALE GENOMIC DNA]</scope>
    <source>
        <strain evidence="2 3">F1</strain>
    </source>
</reference>
<dbReference type="EMBL" id="AWTR02000065">
    <property type="protein sequence ID" value="ETZ07093.1"/>
    <property type="molecule type" value="Genomic_DNA"/>
</dbReference>